<dbReference type="RefSeq" id="WP_269428393.1">
    <property type="nucleotide sequence ID" value="NZ_JAPWGM010000005.1"/>
</dbReference>
<accession>A0ABT4LBN4</accession>
<evidence type="ECO:0000259" key="4">
    <source>
        <dbReference type="PROSITE" id="PS51123"/>
    </source>
</evidence>
<evidence type="ECO:0000313" key="5">
    <source>
        <dbReference type="EMBL" id="MCZ4245338.1"/>
    </source>
</evidence>
<evidence type="ECO:0000256" key="2">
    <source>
        <dbReference type="SAM" id="MobiDB-lite"/>
    </source>
</evidence>
<feature type="transmembrane region" description="Helical" evidence="3">
    <location>
        <begin position="225"/>
        <end position="243"/>
    </location>
</feature>
<evidence type="ECO:0000313" key="6">
    <source>
        <dbReference type="Proteomes" id="UP001144347"/>
    </source>
</evidence>
<comment type="caution">
    <text evidence="5">The sequence shown here is derived from an EMBL/GenBank/DDBJ whole genome shotgun (WGS) entry which is preliminary data.</text>
</comment>
<dbReference type="SUPFAM" id="SSF103088">
    <property type="entry name" value="OmpA-like"/>
    <property type="match status" value="1"/>
</dbReference>
<dbReference type="Gene3D" id="3.30.1330.60">
    <property type="entry name" value="OmpA-like domain"/>
    <property type="match status" value="1"/>
</dbReference>
<dbReference type="PROSITE" id="PS51123">
    <property type="entry name" value="OMPA_2"/>
    <property type="match status" value="1"/>
</dbReference>
<dbReference type="CDD" id="cd07185">
    <property type="entry name" value="OmpA_C-like"/>
    <property type="match status" value="1"/>
</dbReference>
<dbReference type="InterPro" id="IPR050330">
    <property type="entry name" value="Bact_OuterMem_StrucFunc"/>
</dbReference>
<gene>
    <name evidence="5" type="ORF">O0955_15120</name>
</gene>
<dbReference type="Pfam" id="PF00691">
    <property type="entry name" value="OmpA"/>
    <property type="match status" value="1"/>
</dbReference>
<dbReference type="PANTHER" id="PTHR30329:SF21">
    <property type="entry name" value="LIPOPROTEIN YIAD-RELATED"/>
    <property type="match status" value="1"/>
</dbReference>
<dbReference type="Proteomes" id="UP001144347">
    <property type="component" value="Unassembled WGS sequence"/>
</dbReference>
<proteinExistence type="predicted"/>
<keyword evidence="1 3" id="KW-0472">Membrane</keyword>
<feature type="domain" description="OmpA-like" evidence="4">
    <location>
        <begin position="325"/>
        <end position="442"/>
    </location>
</feature>
<feature type="region of interest" description="Disordered" evidence="2">
    <location>
        <begin position="415"/>
        <end position="442"/>
    </location>
</feature>
<protein>
    <submittedName>
        <fullName evidence="5">OmpA family protein</fullName>
    </submittedName>
</protein>
<keyword evidence="3" id="KW-1133">Transmembrane helix</keyword>
<organism evidence="5 6">
    <name type="scientific">Pedobacter punctiformis</name>
    <dbReference type="NCBI Taxonomy" id="3004097"/>
    <lineage>
        <taxon>Bacteria</taxon>
        <taxon>Pseudomonadati</taxon>
        <taxon>Bacteroidota</taxon>
        <taxon>Sphingobacteriia</taxon>
        <taxon>Sphingobacteriales</taxon>
        <taxon>Sphingobacteriaceae</taxon>
        <taxon>Pedobacter</taxon>
    </lineage>
</organism>
<name>A0ABT4LBN4_9SPHI</name>
<dbReference type="EMBL" id="JAPWGM010000005">
    <property type="protein sequence ID" value="MCZ4245338.1"/>
    <property type="molecule type" value="Genomic_DNA"/>
</dbReference>
<dbReference type="Pfam" id="PF06078">
    <property type="entry name" value="DUF937"/>
    <property type="match status" value="1"/>
</dbReference>
<keyword evidence="3" id="KW-0812">Transmembrane</keyword>
<dbReference type="InterPro" id="IPR036737">
    <property type="entry name" value="OmpA-like_sf"/>
</dbReference>
<keyword evidence="6" id="KW-1185">Reference proteome</keyword>
<sequence>MSLNLLDQAKSYFNNEVINQANGSLNESESSLSKAIEVIIPTIVGWISDKAQTPDGSAALIKAAGEQEGKGVLNTIGKFLHHEDGATLRDEGASLSNSLFENKHVDTIKQIANYAGIKASSVSTLISMALPTILALLGKHFKASDFSADHIADFFTKQKATAVGFLPADFTQTDIKSTFSEAKVIDPIITPEPPKAAPVKHVEPVVTHESHHGGHEKKQERSRGIWVLPLIAVILAVLAAWWFTRDKSDGTHEQGHDTTVVHTETTTTETTIKGKLDSNGDFIYDEGDSVSITLPNNAGILKVGKYSTEARLVAFLTDNEAKIDTVKGNWFEFTNVHFKLNSTELTDQSNNQLKNMVAITKAFPAAKFKFGGYTDNTGPADANITLSQKRADAIAVLVQKLGADKAAFEASKGYGPEFPVADNETPEGRAQNRRVAINVKAK</sequence>
<dbReference type="InterPro" id="IPR006665">
    <property type="entry name" value="OmpA-like"/>
</dbReference>
<dbReference type="PANTHER" id="PTHR30329">
    <property type="entry name" value="STATOR ELEMENT OF FLAGELLAR MOTOR COMPLEX"/>
    <property type="match status" value="1"/>
</dbReference>
<reference evidence="5" key="1">
    <citation type="submission" date="2022-12" db="EMBL/GenBank/DDBJ databases">
        <title>Genome sequence of HCMS5-2.</title>
        <authorList>
            <person name="Woo H."/>
        </authorList>
    </citation>
    <scope>NUCLEOTIDE SEQUENCE</scope>
    <source>
        <strain evidence="5">HCMS5-2</strain>
    </source>
</reference>
<evidence type="ECO:0000256" key="1">
    <source>
        <dbReference type="PROSITE-ProRule" id="PRU00473"/>
    </source>
</evidence>
<dbReference type="InterPro" id="IPR009282">
    <property type="entry name" value="DUF937"/>
</dbReference>
<evidence type="ECO:0000256" key="3">
    <source>
        <dbReference type="SAM" id="Phobius"/>
    </source>
</evidence>